<dbReference type="PANTHER" id="PTHR43201:SF5">
    <property type="entry name" value="MEDIUM-CHAIN ACYL-COA LIGASE ACSF2, MITOCHONDRIAL"/>
    <property type="match status" value="1"/>
</dbReference>
<evidence type="ECO:0000256" key="2">
    <source>
        <dbReference type="ARBA" id="ARBA00022598"/>
    </source>
</evidence>
<evidence type="ECO:0000256" key="1">
    <source>
        <dbReference type="ARBA" id="ARBA00006432"/>
    </source>
</evidence>
<feature type="domain" description="AMP-binding enzyme C-terminal" evidence="4">
    <location>
        <begin position="405"/>
        <end position="480"/>
    </location>
</feature>
<dbReference type="GO" id="GO:0006631">
    <property type="term" value="P:fatty acid metabolic process"/>
    <property type="evidence" value="ECO:0007669"/>
    <property type="project" value="TreeGrafter"/>
</dbReference>
<dbReference type="AlphaFoldDB" id="A0A6J7Q8W0"/>
<dbReference type="InterPro" id="IPR045851">
    <property type="entry name" value="AMP-bd_C_sf"/>
</dbReference>
<dbReference type="PANTHER" id="PTHR43201">
    <property type="entry name" value="ACYL-COA SYNTHETASE"/>
    <property type="match status" value="1"/>
</dbReference>
<dbReference type="EMBL" id="CAFBPQ010000001">
    <property type="protein sequence ID" value="CAB5012639.1"/>
    <property type="molecule type" value="Genomic_DNA"/>
</dbReference>
<dbReference type="EMBL" id="CAFBOF010000001">
    <property type="protein sequence ID" value="CAB4967831.1"/>
    <property type="molecule type" value="Genomic_DNA"/>
</dbReference>
<reference evidence="7" key="1">
    <citation type="submission" date="2020-05" db="EMBL/GenBank/DDBJ databases">
        <authorList>
            <person name="Chiriac C."/>
            <person name="Salcher M."/>
            <person name="Ghai R."/>
            <person name="Kavagutti S V."/>
        </authorList>
    </citation>
    <scope>NUCLEOTIDE SEQUENCE</scope>
</reference>
<organism evidence="7">
    <name type="scientific">freshwater metagenome</name>
    <dbReference type="NCBI Taxonomy" id="449393"/>
    <lineage>
        <taxon>unclassified sequences</taxon>
        <taxon>metagenomes</taxon>
        <taxon>ecological metagenomes</taxon>
    </lineage>
</organism>
<name>A0A6J7Q8W0_9ZZZZ</name>
<evidence type="ECO:0000313" key="5">
    <source>
        <dbReference type="EMBL" id="CAB4892851.1"/>
    </source>
</evidence>
<dbReference type="InterPro" id="IPR025110">
    <property type="entry name" value="AMP-bd_C"/>
</dbReference>
<feature type="domain" description="AMP-dependent synthetase/ligase" evidence="3">
    <location>
        <begin position="9"/>
        <end position="354"/>
    </location>
</feature>
<dbReference type="PROSITE" id="PS00455">
    <property type="entry name" value="AMP_BINDING"/>
    <property type="match status" value="1"/>
</dbReference>
<dbReference type="Gene3D" id="3.40.50.12780">
    <property type="entry name" value="N-terminal domain of ligase-like"/>
    <property type="match status" value="1"/>
</dbReference>
<dbReference type="InterPro" id="IPR042099">
    <property type="entry name" value="ANL_N_sf"/>
</dbReference>
<dbReference type="GO" id="GO:0031956">
    <property type="term" value="F:medium-chain fatty acid-CoA ligase activity"/>
    <property type="evidence" value="ECO:0007669"/>
    <property type="project" value="TreeGrafter"/>
</dbReference>
<gene>
    <name evidence="5" type="ORF">UFOPK3605_00009</name>
    <name evidence="6" type="ORF">UFOPK3897_00013</name>
    <name evidence="7" type="ORF">UFOPK4121_00146</name>
</gene>
<dbReference type="SUPFAM" id="SSF56801">
    <property type="entry name" value="Acetyl-CoA synthetase-like"/>
    <property type="match status" value="1"/>
</dbReference>
<dbReference type="InterPro" id="IPR000873">
    <property type="entry name" value="AMP-dep_synth/lig_dom"/>
</dbReference>
<evidence type="ECO:0000259" key="3">
    <source>
        <dbReference type="Pfam" id="PF00501"/>
    </source>
</evidence>
<dbReference type="EMBL" id="CAFBMM010000001">
    <property type="protein sequence ID" value="CAB4892851.1"/>
    <property type="molecule type" value="Genomic_DNA"/>
</dbReference>
<evidence type="ECO:0000259" key="4">
    <source>
        <dbReference type="Pfam" id="PF13193"/>
    </source>
</evidence>
<accession>A0A6J7Q8W0</accession>
<proteinExistence type="inferred from homology"/>
<evidence type="ECO:0000313" key="6">
    <source>
        <dbReference type="EMBL" id="CAB4967831.1"/>
    </source>
</evidence>
<comment type="similarity">
    <text evidence="1">Belongs to the ATP-dependent AMP-binding enzyme family.</text>
</comment>
<dbReference type="Gene3D" id="3.30.300.30">
    <property type="match status" value="1"/>
</dbReference>
<sequence>MLGLITRGAAQRFGMTPAYISPAGWPLSYQELDQISDEVASGLSARGLKLGDVVSLLLPPGLEYLVSYVGAAKIGAITAGVNYRLTANEQLAILNNADPKLVITTVGGDSFGFPAVELTEADSLNNLSAEIREPDSAPEILSSDPNRPVAIIFTSGTTGTPKGALYCNRQLEFITQTDVGDNWGGGTLSFTGTSFAHLGFMTKLPGNLKRGGTSFIMKTWSAKSALDLIAREKMVTIAGVPAQIALMLRHPDFDQYDLTSVQNIIVGGGPVTPGLAENARKMFGARLATRYSCTEAGIGLGTSFDDPEEDAILSVGHPLAAVSLRVIDESLNDVEPGETGEIALRSHAVMSEYWRDPKATAAMFTPDGFIRTGDLGWIDEQGRVRLVGRSKEMYVRGGYNVYPVEVEAVLSTHPDIANVVVIPQSDPVMGEVGVAFVIPRAGRPVVTLADLHRHAGEQLARYKLPAAILKIDDLPLTAGEKTDRAALAAILSATPAPLDPEFTPDANVR</sequence>
<dbReference type="Pfam" id="PF00501">
    <property type="entry name" value="AMP-binding"/>
    <property type="match status" value="1"/>
</dbReference>
<dbReference type="InterPro" id="IPR020845">
    <property type="entry name" value="AMP-binding_CS"/>
</dbReference>
<evidence type="ECO:0000313" key="7">
    <source>
        <dbReference type="EMBL" id="CAB5012639.1"/>
    </source>
</evidence>
<keyword evidence="2" id="KW-0436">Ligase</keyword>
<protein>
    <submittedName>
        <fullName evidence="7">Unannotated protein</fullName>
    </submittedName>
</protein>
<dbReference type="Pfam" id="PF13193">
    <property type="entry name" value="AMP-binding_C"/>
    <property type="match status" value="1"/>
</dbReference>